<feature type="transmembrane region" description="Helical" evidence="5">
    <location>
        <begin position="102"/>
        <end position="123"/>
    </location>
</feature>
<sequence>MQGIDIALLIILIIAFIKGLRDGFILQAFSVLGLLAAMILGISLAPVLINFIPIKPEGGAFIAMWIVAWIVTSSIVLFLFSMLSKILSSTVNSTPLGFINKFLGGLFSIVATGLILSFLIGLYEMGRSKFGFPDLYNPEQKTLLYDLIREFSVFRLTS</sequence>
<keyword evidence="2 5" id="KW-0812">Transmembrane</keyword>
<reference evidence="6 7" key="1">
    <citation type="submission" date="2014-08" db="EMBL/GenBank/DDBJ databases">
        <title>Porphyromonas canoris strain:OH2762 Genome sequencing.</title>
        <authorList>
            <person name="Wallis C."/>
            <person name="Deusch O."/>
            <person name="O'Flynn C."/>
            <person name="Davis I."/>
            <person name="Jospin G."/>
            <person name="Darling A.E."/>
            <person name="Coil D.A."/>
            <person name="Alexiev A."/>
            <person name="Horsfall A."/>
            <person name="Kirkwood N."/>
            <person name="Harris S."/>
            <person name="Eisen J.A."/>
        </authorList>
    </citation>
    <scope>NUCLEOTIDE SEQUENCE [LARGE SCALE GENOMIC DNA]</scope>
    <source>
        <strain evidence="7">COT-108 OH2762</strain>
    </source>
</reference>
<dbReference type="EMBL" id="JQZV01000003">
    <property type="protein sequence ID" value="KGN93451.1"/>
    <property type="molecule type" value="Genomic_DNA"/>
</dbReference>
<keyword evidence="3 5" id="KW-1133">Transmembrane helix</keyword>
<protein>
    <recommendedName>
        <fullName evidence="8">Membrane protein required for colicin V production</fullName>
    </recommendedName>
</protein>
<keyword evidence="7" id="KW-1185">Reference proteome</keyword>
<evidence type="ECO:0000313" key="6">
    <source>
        <dbReference type="EMBL" id="KGN93451.1"/>
    </source>
</evidence>
<comment type="subcellular location">
    <subcellularLocation>
        <location evidence="1">Membrane</location>
        <topology evidence="1">Multi-pass membrane protein</topology>
    </subcellularLocation>
</comment>
<proteinExistence type="predicted"/>
<name>A0ABR4XMY5_9PORP</name>
<dbReference type="Pfam" id="PF02674">
    <property type="entry name" value="Colicin_V"/>
    <property type="match status" value="1"/>
</dbReference>
<evidence type="ECO:0000256" key="1">
    <source>
        <dbReference type="ARBA" id="ARBA00004141"/>
    </source>
</evidence>
<dbReference type="PANTHER" id="PTHR37306:SF1">
    <property type="entry name" value="COLICIN V PRODUCTION PROTEIN"/>
    <property type="match status" value="1"/>
</dbReference>
<keyword evidence="4 5" id="KW-0472">Membrane</keyword>
<evidence type="ECO:0008006" key="8">
    <source>
        <dbReference type="Google" id="ProtNLM"/>
    </source>
</evidence>
<dbReference type="InterPro" id="IPR003825">
    <property type="entry name" value="Colicin-V_CvpA"/>
</dbReference>
<feature type="transmembrane region" description="Helical" evidence="5">
    <location>
        <begin position="59"/>
        <end position="82"/>
    </location>
</feature>
<dbReference type="Proteomes" id="UP000030101">
    <property type="component" value="Unassembled WGS sequence"/>
</dbReference>
<evidence type="ECO:0000256" key="5">
    <source>
        <dbReference type="SAM" id="Phobius"/>
    </source>
</evidence>
<evidence type="ECO:0000256" key="2">
    <source>
        <dbReference type="ARBA" id="ARBA00022692"/>
    </source>
</evidence>
<dbReference type="RefSeq" id="WP_036788943.1">
    <property type="nucleotide sequence ID" value="NZ_JQZV01000003.1"/>
</dbReference>
<evidence type="ECO:0000256" key="4">
    <source>
        <dbReference type="ARBA" id="ARBA00023136"/>
    </source>
</evidence>
<gene>
    <name evidence="6" type="ORF">HQ43_02130</name>
</gene>
<evidence type="ECO:0000313" key="7">
    <source>
        <dbReference type="Proteomes" id="UP000030101"/>
    </source>
</evidence>
<organism evidence="6 7">
    <name type="scientific">Porphyromonas canoris</name>
    <dbReference type="NCBI Taxonomy" id="36875"/>
    <lineage>
        <taxon>Bacteria</taxon>
        <taxon>Pseudomonadati</taxon>
        <taxon>Bacteroidota</taxon>
        <taxon>Bacteroidia</taxon>
        <taxon>Bacteroidales</taxon>
        <taxon>Porphyromonadaceae</taxon>
        <taxon>Porphyromonas</taxon>
    </lineage>
</organism>
<comment type="caution">
    <text evidence="6">The sequence shown here is derived from an EMBL/GenBank/DDBJ whole genome shotgun (WGS) entry which is preliminary data.</text>
</comment>
<evidence type="ECO:0000256" key="3">
    <source>
        <dbReference type="ARBA" id="ARBA00022989"/>
    </source>
</evidence>
<accession>A0ABR4XMY5</accession>
<feature type="transmembrane region" description="Helical" evidence="5">
    <location>
        <begin position="31"/>
        <end position="52"/>
    </location>
</feature>
<dbReference type="PANTHER" id="PTHR37306">
    <property type="entry name" value="COLICIN V PRODUCTION PROTEIN"/>
    <property type="match status" value="1"/>
</dbReference>